<name>A0A0F9CQ14_9ZZZZ</name>
<proteinExistence type="predicted"/>
<dbReference type="InterPro" id="IPR013325">
    <property type="entry name" value="RNA_pol_sigma_r2"/>
</dbReference>
<evidence type="ECO:0000313" key="2">
    <source>
        <dbReference type="EMBL" id="KKL07746.1"/>
    </source>
</evidence>
<dbReference type="Gene3D" id="1.10.1740.10">
    <property type="match status" value="1"/>
</dbReference>
<accession>A0A0F9CQ14</accession>
<gene>
    <name evidence="2" type="ORF">LCGC14_2582930</name>
</gene>
<evidence type="ECO:0000259" key="1">
    <source>
        <dbReference type="Pfam" id="PF04542"/>
    </source>
</evidence>
<dbReference type="GO" id="GO:0006352">
    <property type="term" value="P:DNA-templated transcription initiation"/>
    <property type="evidence" value="ECO:0007669"/>
    <property type="project" value="InterPro"/>
</dbReference>
<dbReference type="SUPFAM" id="SSF88946">
    <property type="entry name" value="Sigma2 domain of RNA polymerase sigma factors"/>
    <property type="match status" value="1"/>
</dbReference>
<comment type="caution">
    <text evidence="2">The sequence shown here is derived from an EMBL/GenBank/DDBJ whole genome shotgun (WGS) entry which is preliminary data.</text>
</comment>
<reference evidence="2" key="1">
    <citation type="journal article" date="2015" name="Nature">
        <title>Complex archaea that bridge the gap between prokaryotes and eukaryotes.</title>
        <authorList>
            <person name="Spang A."/>
            <person name="Saw J.H."/>
            <person name="Jorgensen S.L."/>
            <person name="Zaremba-Niedzwiedzka K."/>
            <person name="Martijn J."/>
            <person name="Lind A.E."/>
            <person name="van Eijk R."/>
            <person name="Schleper C."/>
            <person name="Guy L."/>
            <person name="Ettema T.J."/>
        </authorList>
    </citation>
    <scope>NUCLEOTIDE SEQUENCE</scope>
</reference>
<protein>
    <recommendedName>
        <fullName evidence="1">RNA polymerase sigma-70 region 2 domain-containing protein</fullName>
    </recommendedName>
</protein>
<dbReference type="Pfam" id="PF04542">
    <property type="entry name" value="Sigma70_r2"/>
    <property type="match status" value="1"/>
</dbReference>
<sequence>MYSPTDFTYEQLEEQWGPLLERFCKRVDTSESREDILQELRIVLMRAQQKYDSSRGVKFVTYLWSACSNRIGNLYRARNKASRIPQELIEPLSRGVYFNGDEECWIERTQPAAYDDHTAVEALYGAPWEAQAIAQLVLGGVETKRGWRESGLTNEQIEKGISDLSSVLKGDSDV</sequence>
<dbReference type="EMBL" id="LAZR01043162">
    <property type="protein sequence ID" value="KKL07746.1"/>
    <property type="molecule type" value="Genomic_DNA"/>
</dbReference>
<feature type="domain" description="RNA polymerase sigma-70 region 2" evidence="1">
    <location>
        <begin position="14"/>
        <end position="79"/>
    </location>
</feature>
<dbReference type="InterPro" id="IPR007627">
    <property type="entry name" value="RNA_pol_sigma70_r2"/>
</dbReference>
<organism evidence="2">
    <name type="scientific">marine sediment metagenome</name>
    <dbReference type="NCBI Taxonomy" id="412755"/>
    <lineage>
        <taxon>unclassified sequences</taxon>
        <taxon>metagenomes</taxon>
        <taxon>ecological metagenomes</taxon>
    </lineage>
</organism>
<dbReference type="GO" id="GO:0003700">
    <property type="term" value="F:DNA-binding transcription factor activity"/>
    <property type="evidence" value="ECO:0007669"/>
    <property type="project" value="InterPro"/>
</dbReference>
<dbReference type="AlphaFoldDB" id="A0A0F9CQ14"/>